<dbReference type="EMBL" id="SMAH01000007">
    <property type="protein sequence ID" value="TCS97832.1"/>
    <property type="molecule type" value="Genomic_DNA"/>
</dbReference>
<keyword evidence="2" id="KW-0812">Transmembrane</keyword>
<name>A0A4R3LD96_9BURK</name>
<dbReference type="SUPFAM" id="SSF55073">
    <property type="entry name" value="Nucleotide cyclase"/>
    <property type="match status" value="1"/>
</dbReference>
<evidence type="ECO:0000256" key="2">
    <source>
        <dbReference type="SAM" id="Phobius"/>
    </source>
</evidence>
<proteinExistence type="predicted"/>
<dbReference type="PANTHER" id="PTHR45138">
    <property type="entry name" value="REGULATORY COMPONENTS OF SENSORY TRANSDUCTION SYSTEM"/>
    <property type="match status" value="1"/>
</dbReference>
<dbReference type="RefSeq" id="WP_132962471.1">
    <property type="nucleotide sequence ID" value="NZ_JBKBMZ010000003.1"/>
</dbReference>
<dbReference type="EMBL" id="VJNC01000002">
    <property type="protein sequence ID" value="TSE23694.1"/>
    <property type="molecule type" value="Genomic_DNA"/>
</dbReference>
<comment type="caution">
    <text evidence="4">The sequence shown here is derived from an EMBL/GenBank/DDBJ whole genome shotgun (WGS) entry which is preliminary data.</text>
</comment>
<evidence type="ECO:0000313" key="7">
    <source>
        <dbReference type="Proteomes" id="UP000315577"/>
    </source>
</evidence>
<evidence type="ECO:0000313" key="5">
    <source>
        <dbReference type="EMBL" id="TSE23694.1"/>
    </source>
</evidence>
<dbReference type="GO" id="GO:0005886">
    <property type="term" value="C:plasma membrane"/>
    <property type="evidence" value="ECO:0007669"/>
    <property type="project" value="TreeGrafter"/>
</dbReference>
<dbReference type="PROSITE" id="PS50887">
    <property type="entry name" value="GGDEF"/>
    <property type="match status" value="1"/>
</dbReference>
<reference evidence="4 6" key="1">
    <citation type="submission" date="2019-03" db="EMBL/GenBank/DDBJ databases">
        <title>Genomic Encyclopedia of Type Strains, Phase IV (KMG-IV): sequencing the most valuable type-strain genomes for metagenomic binning, comparative biology and taxonomic classification.</title>
        <authorList>
            <person name="Goeker M."/>
        </authorList>
    </citation>
    <scope>NUCLEOTIDE SEQUENCE [LARGE SCALE GENOMIC DNA]</scope>
    <source>
        <strain evidence="4 6">DSM 12034</strain>
    </source>
</reference>
<protein>
    <recommendedName>
        <fullName evidence="1">diguanylate cyclase</fullName>
        <ecNumber evidence="1">2.7.7.65</ecNumber>
    </recommendedName>
</protein>
<dbReference type="Pfam" id="PF00990">
    <property type="entry name" value="GGDEF"/>
    <property type="match status" value="1"/>
</dbReference>
<sequence>MGELDLRALVLLLGAIGVLTSVVLQHVWRQNRALLGAAQWWSVGPLAIFVGTVLLALRGIIGAPVSIVLGNVLVIGGMTAMYLGTCRYWGEPLPRWPWALLAACALVLLLFSAVWPHYAVRLTVVPGLMALVQWAHLRVVWRHDRSTFASQFLSFWIAFSIVALVVRSATAPMEAADSDLLIPSPLQNVYLISYAFALLGEGIGFVLLSQQRLQQHIRELASHDSLTGAMTRAAWWNAALHEVLRQRRQGGPLTLLMLDLDHFKRINDTHGHPMGDRVLRDFAQRVRQSLRATDRFGRYGGEEFVVLLPDTGTEAACALAERIRAQALGAGLPAYTVSIGVAQMNGHDPHADPGGALEATIARADAALYDAKTHGRDRVVCAPADAPAPPAVAPTSGTAATA</sequence>
<feature type="transmembrane region" description="Helical" evidence="2">
    <location>
        <begin position="96"/>
        <end position="118"/>
    </location>
</feature>
<dbReference type="OrthoDB" id="9813903at2"/>
<evidence type="ECO:0000256" key="1">
    <source>
        <dbReference type="ARBA" id="ARBA00012528"/>
    </source>
</evidence>
<evidence type="ECO:0000313" key="6">
    <source>
        <dbReference type="Proteomes" id="UP000295536"/>
    </source>
</evidence>
<feature type="transmembrane region" description="Helical" evidence="2">
    <location>
        <begin position="189"/>
        <end position="208"/>
    </location>
</feature>
<feature type="transmembrane region" description="Helical" evidence="2">
    <location>
        <begin position="67"/>
        <end position="84"/>
    </location>
</feature>
<dbReference type="GO" id="GO:1902201">
    <property type="term" value="P:negative regulation of bacterial-type flagellum-dependent cell motility"/>
    <property type="evidence" value="ECO:0007669"/>
    <property type="project" value="TreeGrafter"/>
</dbReference>
<keyword evidence="5" id="KW-0808">Transferase</keyword>
<evidence type="ECO:0000259" key="3">
    <source>
        <dbReference type="PROSITE" id="PS50887"/>
    </source>
</evidence>
<feature type="transmembrane region" description="Helical" evidence="2">
    <location>
        <begin position="6"/>
        <end position="28"/>
    </location>
</feature>
<organism evidence="4 6">
    <name type="scientific">Tepidimonas ignava</name>
    <dbReference type="NCBI Taxonomy" id="114249"/>
    <lineage>
        <taxon>Bacteria</taxon>
        <taxon>Pseudomonadati</taxon>
        <taxon>Pseudomonadota</taxon>
        <taxon>Betaproteobacteria</taxon>
        <taxon>Burkholderiales</taxon>
        <taxon>Tepidimonas</taxon>
    </lineage>
</organism>
<accession>A0A4R3LD96</accession>
<keyword evidence="2" id="KW-0472">Membrane</keyword>
<feature type="transmembrane region" description="Helical" evidence="2">
    <location>
        <begin position="124"/>
        <end position="141"/>
    </location>
</feature>
<evidence type="ECO:0000313" key="4">
    <source>
        <dbReference type="EMBL" id="TCS97832.1"/>
    </source>
</evidence>
<reference evidence="5 7" key="2">
    <citation type="submission" date="2019-07" db="EMBL/GenBank/DDBJ databases">
        <title>Tepidimonas ignava SPS-1037 draft genome.</title>
        <authorList>
            <person name="Da Costa M.S."/>
            <person name="Froufe H.J.C."/>
            <person name="Egas C."/>
            <person name="Albuquerque L."/>
        </authorList>
    </citation>
    <scope>NUCLEOTIDE SEQUENCE [LARGE SCALE GENOMIC DNA]</scope>
    <source>
        <strain evidence="5 7">SPS-1037</strain>
    </source>
</reference>
<feature type="transmembrane region" description="Helical" evidence="2">
    <location>
        <begin position="148"/>
        <end position="169"/>
    </location>
</feature>
<gene>
    <name evidence="5" type="primary">ydaM_1</name>
    <name evidence="4" type="ORF">EDC36_10739</name>
    <name evidence="5" type="ORF">Tigna_00388</name>
</gene>
<dbReference type="Proteomes" id="UP000315577">
    <property type="component" value="Unassembled WGS sequence"/>
</dbReference>
<keyword evidence="7" id="KW-1185">Reference proteome</keyword>
<dbReference type="AlphaFoldDB" id="A0A4R3LD96"/>
<dbReference type="NCBIfam" id="TIGR00254">
    <property type="entry name" value="GGDEF"/>
    <property type="match status" value="1"/>
</dbReference>
<keyword evidence="5" id="KW-0548">Nucleotidyltransferase</keyword>
<dbReference type="EC" id="2.7.7.65" evidence="1"/>
<dbReference type="GO" id="GO:0043709">
    <property type="term" value="P:cell adhesion involved in single-species biofilm formation"/>
    <property type="evidence" value="ECO:0007669"/>
    <property type="project" value="TreeGrafter"/>
</dbReference>
<dbReference type="Proteomes" id="UP000295536">
    <property type="component" value="Unassembled WGS sequence"/>
</dbReference>
<dbReference type="GO" id="GO:0052621">
    <property type="term" value="F:diguanylate cyclase activity"/>
    <property type="evidence" value="ECO:0007669"/>
    <property type="project" value="UniProtKB-EC"/>
</dbReference>
<dbReference type="PANTHER" id="PTHR45138:SF24">
    <property type="entry name" value="DIGUANYLATE CYCLASE DGCC-RELATED"/>
    <property type="match status" value="1"/>
</dbReference>
<dbReference type="FunFam" id="3.30.70.270:FF:000001">
    <property type="entry name" value="Diguanylate cyclase domain protein"/>
    <property type="match status" value="1"/>
</dbReference>
<dbReference type="InterPro" id="IPR029787">
    <property type="entry name" value="Nucleotide_cyclase"/>
</dbReference>
<dbReference type="CDD" id="cd01949">
    <property type="entry name" value="GGDEF"/>
    <property type="match status" value="1"/>
</dbReference>
<feature type="domain" description="GGDEF" evidence="3">
    <location>
        <begin position="251"/>
        <end position="384"/>
    </location>
</feature>
<dbReference type="SMART" id="SM00267">
    <property type="entry name" value="GGDEF"/>
    <property type="match status" value="1"/>
</dbReference>
<dbReference type="InterPro" id="IPR000160">
    <property type="entry name" value="GGDEF_dom"/>
</dbReference>
<dbReference type="InterPro" id="IPR043128">
    <property type="entry name" value="Rev_trsase/Diguanyl_cyclase"/>
</dbReference>
<dbReference type="Gene3D" id="3.30.70.270">
    <property type="match status" value="1"/>
</dbReference>
<dbReference type="InterPro" id="IPR050469">
    <property type="entry name" value="Diguanylate_Cyclase"/>
</dbReference>
<keyword evidence="2" id="KW-1133">Transmembrane helix</keyword>
<feature type="transmembrane region" description="Helical" evidence="2">
    <location>
        <begin position="40"/>
        <end position="61"/>
    </location>
</feature>